<dbReference type="Pfam" id="PF00078">
    <property type="entry name" value="RVT_1"/>
    <property type="match status" value="1"/>
</dbReference>
<feature type="domain" description="Reverse transcriptase" evidence="1">
    <location>
        <begin position="390"/>
        <end position="666"/>
    </location>
</feature>
<evidence type="ECO:0000259" key="1">
    <source>
        <dbReference type="PROSITE" id="PS50878"/>
    </source>
</evidence>
<dbReference type="InterPro" id="IPR000477">
    <property type="entry name" value="RT_dom"/>
</dbReference>
<evidence type="ECO:0000313" key="2">
    <source>
        <dbReference type="EMBL" id="JAT19405.1"/>
    </source>
</evidence>
<feature type="non-terminal residue" evidence="2">
    <location>
        <position position="1"/>
    </location>
</feature>
<gene>
    <name evidence="2" type="ORF">g.49471</name>
</gene>
<dbReference type="SUPFAM" id="SSF56219">
    <property type="entry name" value="DNase I-like"/>
    <property type="match status" value="1"/>
</dbReference>
<dbReference type="Gene3D" id="3.60.10.10">
    <property type="entry name" value="Endonuclease/exonuclease/phosphatase"/>
    <property type="match status" value="1"/>
</dbReference>
<dbReference type="InterPro" id="IPR036691">
    <property type="entry name" value="Endo/exonu/phosph_ase_sf"/>
</dbReference>
<sequence>SHLSTSVLLSSDTRREGKPEYIFLDVNVNGTHILVSVCYRAPRLGFIAEFEQALIDLMARYSHVVVMGDFNTDLLGPDTYDKQYLTTLFHSCNMSVLPLQATHHTATAETWLDIAAVSDPTNVAHHGQLPAPGLSRHDLIFCTYKLLPPKTQPKIIQFRNFKKINYEALVADAYTLPWQEVYLMDEVETMVLKFNSIITRLFDYHSPLVTKRVTKKPAPWISDAIRQLQKQRDSSFRKAKRTKCVQDWNVYKRLRNQTQQQIRNAKVRFYYRSLAKQQSTKTLWAKLKDLGIGKSAQDIPIPINLNTINDHFVNIPVDLTGARDYVTELENIPCCGSEDRFSFTPVTEADVLGAIMRMTSNAVGVDKIPIRFIKDTLPITLPIITAIFNKSLMSSVFPEIWKSALVRPLPKIPSPQTPSDFRPISILPALSKCLERIVHQQFSSYLEHNHLISNFQSGFRTNHSTTTALLKITDDIRQAMDEKKATLLTLFDFSKAFDCVHHPLLFIKLKRVGFSHGCVDWVKSYLTARQQCVRTGDQNSSWRAVTRGVPQGSVLGPLLFSLYIDDVTTVISHSHFHLYADDLQIYQRFFPNDMTECVSSMISDIDAIAKWAYRHGLKLNETKTQTMVVGYSRLLTKIDFNTAPKLRLNNHELEYSDKVKNLGLIMTKHLGWTHQTVLTCNRVFAGIHSLKRFALFLPLNVKIMLVKTLILPHFNYCDIVVNDMTVELSDRLQRAQNYCIKFIFNSRRSDHVTPLYQQLSLMKLKELRDYHTLVLLHSIITFKSPRYLSENFLFMSDISERYTRRGASILSIPHHRTSFFNKSFTVTACRLWNALPDNIRNLGLRSRFRAGVVGLLRDRRV</sequence>
<protein>
    <recommendedName>
        <fullName evidence="1">Reverse transcriptase domain-containing protein</fullName>
    </recommendedName>
</protein>
<dbReference type="SUPFAM" id="SSF56672">
    <property type="entry name" value="DNA/RNA polymerases"/>
    <property type="match status" value="1"/>
</dbReference>
<organism evidence="2">
    <name type="scientific">Graphocephala atropunctata</name>
    <dbReference type="NCBI Taxonomy" id="36148"/>
    <lineage>
        <taxon>Eukaryota</taxon>
        <taxon>Metazoa</taxon>
        <taxon>Ecdysozoa</taxon>
        <taxon>Arthropoda</taxon>
        <taxon>Hexapoda</taxon>
        <taxon>Insecta</taxon>
        <taxon>Pterygota</taxon>
        <taxon>Neoptera</taxon>
        <taxon>Paraneoptera</taxon>
        <taxon>Hemiptera</taxon>
        <taxon>Auchenorrhyncha</taxon>
        <taxon>Membracoidea</taxon>
        <taxon>Cicadellidae</taxon>
        <taxon>Cicadellinae</taxon>
        <taxon>Cicadellini</taxon>
        <taxon>Graphocephala</taxon>
    </lineage>
</organism>
<dbReference type="PANTHER" id="PTHR33332">
    <property type="entry name" value="REVERSE TRANSCRIPTASE DOMAIN-CONTAINING PROTEIN"/>
    <property type="match status" value="1"/>
</dbReference>
<dbReference type="GO" id="GO:0003824">
    <property type="term" value="F:catalytic activity"/>
    <property type="evidence" value="ECO:0007669"/>
    <property type="project" value="InterPro"/>
</dbReference>
<dbReference type="AlphaFoldDB" id="A0A1B6L6Y3"/>
<dbReference type="GO" id="GO:0071897">
    <property type="term" value="P:DNA biosynthetic process"/>
    <property type="evidence" value="ECO:0007669"/>
    <property type="project" value="UniProtKB-ARBA"/>
</dbReference>
<dbReference type="InterPro" id="IPR043502">
    <property type="entry name" value="DNA/RNA_pol_sf"/>
</dbReference>
<reference evidence="2" key="1">
    <citation type="submission" date="2015-11" db="EMBL/GenBank/DDBJ databases">
        <title>De novo transcriptome assembly of four potential Pierce s Disease insect vectors from Arizona vineyards.</title>
        <authorList>
            <person name="Tassone E.E."/>
        </authorList>
    </citation>
    <scope>NUCLEOTIDE SEQUENCE</scope>
</reference>
<accession>A0A1B6L6Y3</accession>
<proteinExistence type="predicted"/>
<dbReference type="CDD" id="cd01650">
    <property type="entry name" value="RT_nLTR_like"/>
    <property type="match status" value="1"/>
</dbReference>
<dbReference type="PROSITE" id="PS50878">
    <property type="entry name" value="RT_POL"/>
    <property type="match status" value="1"/>
</dbReference>
<dbReference type="EMBL" id="GEBQ01020572">
    <property type="protein sequence ID" value="JAT19405.1"/>
    <property type="molecule type" value="Transcribed_RNA"/>
</dbReference>
<name>A0A1B6L6Y3_9HEMI</name>